<dbReference type="PANTHER" id="PTHR42987">
    <property type="entry name" value="PEPTIDASE S49"/>
    <property type="match status" value="1"/>
</dbReference>
<feature type="domain" description="Peptidase S49" evidence="5">
    <location>
        <begin position="74"/>
        <end position="223"/>
    </location>
</feature>
<dbReference type="NCBIfam" id="TIGR00706">
    <property type="entry name" value="SppA_dom"/>
    <property type="match status" value="1"/>
</dbReference>
<comment type="caution">
    <text evidence="6">The sequence shown here is derived from an EMBL/GenBank/DDBJ whole genome shotgun (WGS) entry which is preliminary data.</text>
</comment>
<organism evidence="6 7">
    <name type="scientific">Candidatus Synechococcus spongiarum SP3</name>
    <dbReference type="NCBI Taxonomy" id="1604020"/>
    <lineage>
        <taxon>Bacteria</taxon>
        <taxon>Bacillati</taxon>
        <taxon>Cyanobacteriota</taxon>
        <taxon>Cyanophyceae</taxon>
        <taxon>Synechococcales</taxon>
        <taxon>Synechococcaceae</taxon>
        <taxon>Synechococcus</taxon>
    </lineage>
</organism>
<evidence type="ECO:0000256" key="3">
    <source>
        <dbReference type="ARBA" id="ARBA00022801"/>
    </source>
</evidence>
<accession>A0A0G2IWA0</accession>
<dbReference type="Pfam" id="PF01343">
    <property type="entry name" value="Peptidase_S49"/>
    <property type="match status" value="1"/>
</dbReference>
<keyword evidence="4" id="KW-0720">Serine protease</keyword>
<keyword evidence="2 6" id="KW-0645">Protease</keyword>
<protein>
    <submittedName>
        <fullName evidence="6">Protease</fullName>
    </submittedName>
</protein>
<dbReference type="AlphaFoldDB" id="A0A0G2IWA0"/>
<dbReference type="GO" id="GO:0006508">
    <property type="term" value="P:proteolysis"/>
    <property type="evidence" value="ECO:0007669"/>
    <property type="project" value="UniProtKB-KW"/>
</dbReference>
<dbReference type="InterPro" id="IPR047272">
    <property type="entry name" value="S49_SppA_C"/>
</dbReference>
<evidence type="ECO:0000256" key="2">
    <source>
        <dbReference type="ARBA" id="ARBA00022670"/>
    </source>
</evidence>
<dbReference type="GO" id="GO:0008236">
    <property type="term" value="F:serine-type peptidase activity"/>
    <property type="evidence" value="ECO:0007669"/>
    <property type="project" value="UniProtKB-KW"/>
</dbReference>
<keyword evidence="3" id="KW-0378">Hydrolase</keyword>
<evidence type="ECO:0000256" key="1">
    <source>
        <dbReference type="ARBA" id="ARBA00008683"/>
    </source>
</evidence>
<dbReference type="InterPro" id="IPR029045">
    <property type="entry name" value="ClpP/crotonase-like_dom_sf"/>
</dbReference>
<dbReference type="Gene3D" id="3.90.226.10">
    <property type="entry name" value="2-enoyl-CoA Hydratase, Chain A, domain 1"/>
    <property type="match status" value="2"/>
</dbReference>
<evidence type="ECO:0000313" key="7">
    <source>
        <dbReference type="Proteomes" id="UP000035067"/>
    </source>
</evidence>
<dbReference type="Proteomes" id="UP000035067">
    <property type="component" value="Unassembled WGS sequence"/>
</dbReference>
<dbReference type="SUPFAM" id="SSF52096">
    <property type="entry name" value="ClpP/crotonase"/>
    <property type="match status" value="1"/>
</dbReference>
<comment type="similarity">
    <text evidence="1">Belongs to the peptidase S49 family.</text>
</comment>
<name>A0A0G2IWA0_9SYNE</name>
<dbReference type="EMBL" id="JXQG01000027">
    <property type="protein sequence ID" value="KKZ12149.1"/>
    <property type="molecule type" value="Genomic_DNA"/>
</dbReference>
<dbReference type="CDD" id="cd07023">
    <property type="entry name" value="S49_Sppa_N_C"/>
    <property type="match status" value="1"/>
</dbReference>
<dbReference type="PATRIC" id="fig|1604020.3.peg.720"/>
<dbReference type="PANTHER" id="PTHR42987:SF7">
    <property type="entry name" value="SIGNAL PEPTIDE PEPTIDASE SPPA-RELATED"/>
    <property type="match status" value="1"/>
</dbReference>
<reference evidence="6 7" key="1">
    <citation type="submission" date="2015-01" db="EMBL/GenBank/DDBJ databases">
        <title>Lifestyle Evolution in Cyanobacterial Symbionts of Sponges.</title>
        <authorList>
            <person name="Burgsdorf I."/>
            <person name="Slaby B.M."/>
            <person name="Handley K.M."/>
            <person name="Haber M."/>
            <person name="Blom J."/>
            <person name="Marshall C.W."/>
            <person name="Gilbert J.A."/>
            <person name="Hentschel U."/>
            <person name="Steindler L."/>
        </authorList>
    </citation>
    <scope>NUCLEOTIDE SEQUENCE [LARGE SCALE GENOMIC DNA]</scope>
    <source>
        <strain evidence="6">SP3</strain>
    </source>
</reference>
<evidence type="ECO:0000313" key="6">
    <source>
        <dbReference type="EMBL" id="KKZ12149.1"/>
    </source>
</evidence>
<sequence length="273" mass="30061">MSWLRPWRYRKRRQIARIELRGPITASTRTTVLKLLKRVETCKFPALLLRIDSPGGTVGDSQEIHQALRRLHQQHGCQVVASYGNISASGGVYVGVAAKEVVANPGTITGSIGVILRGSNISELLQRLGVRFETVKSGPYKDILSPDRPLSDGERQLLQHLIDSSYRQFVEAVAQGRGLDLETVKTFADGRVFTGSQAKELGLVDHLGDEELARQRAATLAGLDPDKACLVKLEDRPKGLRRLLPGSGLLSRLGRELELELLHGSSALWLHRP</sequence>
<dbReference type="InterPro" id="IPR004635">
    <property type="entry name" value="Pept_S49_SppA"/>
</dbReference>
<evidence type="ECO:0000256" key="4">
    <source>
        <dbReference type="ARBA" id="ARBA00022825"/>
    </source>
</evidence>
<dbReference type="InterPro" id="IPR002142">
    <property type="entry name" value="Peptidase_S49"/>
</dbReference>
<gene>
    <name evidence="6" type="ORF">TE42_05530</name>
</gene>
<proteinExistence type="inferred from homology"/>
<evidence type="ECO:0000259" key="5">
    <source>
        <dbReference type="Pfam" id="PF01343"/>
    </source>
</evidence>